<protein>
    <submittedName>
        <fullName evidence="3">Uncharacterized protein</fullName>
    </submittedName>
</protein>
<evidence type="ECO:0000313" key="4">
    <source>
        <dbReference type="Proteomes" id="UP001518872"/>
    </source>
</evidence>
<dbReference type="RefSeq" id="WP_204926800.1">
    <property type="nucleotide sequence ID" value="NZ_JAFEUC010000011.1"/>
</dbReference>
<feature type="compositionally biased region" description="Low complexity" evidence="1">
    <location>
        <begin position="136"/>
        <end position="156"/>
    </location>
</feature>
<name>A0ABS2IXZ6_9ACTN</name>
<dbReference type="EMBL" id="JAFEUC010000011">
    <property type="protein sequence ID" value="MBM7078939.1"/>
    <property type="molecule type" value="Genomic_DNA"/>
</dbReference>
<sequence>MRRVVAVVALAATVAGCSADPSPAPAPAPVEYVVTLTVEVAGGGGGLFGMAVTWGHSALKTQSATSLTWAWSHAVTLRYPDVERVWVSATPQVRPGVDERLAYAGGTPTLHCTILLGDRLVQDQSSISPTCEANLSASPPAGRAPTPARPSGGTAD</sequence>
<evidence type="ECO:0000256" key="2">
    <source>
        <dbReference type="SAM" id="SignalP"/>
    </source>
</evidence>
<evidence type="ECO:0000313" key="3">
    <source>
        <dbReference type="EMBL" id="MBM7078939.1"/>
    </source>
</evidence>
<gene>
    <name evidence="3" type="ORF">JQX11_21685</name>
</gene>
<proteinExistence type="predicted"/>
<feature type="region of interest" description="Disordered" evidence="1">
    <location>
        <begin position="131"/>
        <end position="156"/>
    </location>
</feature>
<keyword evidence="2" id="KW-0732">Signal</keyword>
<feature type="chain" id="PRO_5046857415" evidence="2">
    <location>
        <begin position="20"/>
        <end position="156"/>
    </location>
</feature>
<accession>A0ABS2IXZ6</accession>
<organism evidence="3 4">
    <name type="scientific">Micromonospora humida</name>
    <dbReference type="NCBI Taxonomy" id="2809018"/>
    <lineage>
        <taxon>Bacteria</taxon>
        <taxon>Bacillati</taxon>
        <taxon>Actinomycetota</taxon>
        <taxon>Actinomycetes</taxon>
        <taxon>Micromonosporales</taxon>
        <taxon>Micromonosporaceae</taxon>
        <taxon>Micromonospora</taxon>
    </lineage>
</organism>
<dbReference type="PROSITE" id="PS51257">
    <property type="entry name" value="PROKAR_LIPOPROTEIN"/>
    <property type="match status" value="1"/>
</dbReference>
<dbReference type="Proteomes" id="UP001518872">
    <property type="component" value="Unassembled WGS sequence"/>
</dbReference>
<feature type="signal peptide" evidence="2">
    <location>
        <begin position="1"/>
        <end position="19"/>
    </location>
</feature>
<comment type="caution">
    <text evidence="3">The sequence shown here is derived from an EMBL/GenBank/DDBJ whole genome shotgun (WGS) entry which is preliminary data.</text>
</comment>
<reference evidence="3 4" key="1">
    <citation type="submission" date="2021-02" db="EMBL/GenBank/DDBJ databases">
        <authorList>
            <person name="Ra J.-S."/>
        </authorList>
    </citation>
    <scope>NUCLEOTIDE SEQUENCE [LARGE SCALE GENOMIC DNA]</scope>
    <source>
        <strain evidence="3 4">MMS20-R1-14</strain>
    </source>
</reference>
<keyword evidence="4" id="KW-1185">Reference proteome</keyword>
<evidence type="ECO:0000256" key="1">
    <source>
        <dbReference type="SAM" id="MobiDB-lite"/>
    </source>
</evidence>